<dbReference type="InterPro" id="IPR002197">
    <property type="entry name" value="HTH_Fis"/>
</dbReference>
<dbReference type="InterPro" id="IPR025943">
    <property type="entry name" value="Sigma_54_int_dom_ATP-bd_2"/>
</dbReference>
<dbReference type="InterPro" id="IPR025944">
    <property type="entry name" value="Sigma_54_int_dom_CS"/>
</dbReference>
<dbReference type="InterPro" id="IPR058031">
    <property type="entry name" value="AAA_lid_NorR"/>
</dbReference>
<protein>
    <submittedName>
        <fullName evidence="7">Sigma 54-interacting transcriptional regulator</fullName>
    </submittedName>
</protein>
<dbReference type="PROSITE" id="PS50045">
    <property type="entry name" value="SIGMA54_INTERACT_4"/>
    <property type="match status" value="1"/>
</dbReference>
<dbReference type="Pfam" id="PF02954">
    <property type="entry name" value="HTH_8"/>
    <property type="match status" value="1"/>
</dbReference>
<dbReference type="PROSITE" id="PS00676">
    <property type="entry name" value="SIGMA54_INTERACT_2"/>
    <property type="match status" value="1"/>
</dbReference>
<evidence type="ECO:0000259" key="6">
    <source>
        <dbReference type="PROSITE" id="PS50045"/>
    </source>
</evidence>
<evidence type="ECO:0000256" key="2">
    <source>
        <dbReference type="ARBA" id="ARBA00022840"/>
    </source>
</evidence>
<proteinExistence type="predicted"/>
<dbReference type="Pfam" id="PF25601">
    <property type="entry name" value="AAA_lid_14"/>
    <property type="match status" value="1"/>
</dbReference>
<keyword evidence="5" id="KW-0804">Transcription</keyword>
<keyword evidence="1" id="KW-0547">Nucleotide-binding</keyword>
<keyword evidence="3" id="KW-0805">Transcription regulation</keyword>
<evidence type="ECO:0000256" key="3">
    <source>
        <dbReference type="ARBA" id="ARBA00023015"/>
    </source>
</evidence>
<organism evidence="7 8">
    <name type="scientific">Tissierella simiarum</name>
    <dbReference type="NCBI Taxonomy" id="2841534"/>
    <lineage>
        <taxon>Bacteria</taxon>
        <taxon>Bacillati</taxon>
        <taxon>Bacillota</taxon>
        <taxon>Tissierellia</taxon>
        <taxon>Tissierellales</taxon>
        <taxon>Tissierellaceae</taxon>
        <taxon>Tissierella</taxon>
    </lineage>
</organism>
<dbReference type="EMBL" id="JAHLPM010000015">
    <property type="protein sequence ID" value="MBU5439430.1"/>
    <property type="molecule type" value="Genomic_DNA"/>
</dbReference>
<dbReference type="PROSITE" id="PS00675">
    <property type="entry name" value="SIGMA54_INTERACT_1"/>
    <property type="match status" value="1"/>
</dbReference>
<dbReference type="RefSeq" id="WP_216521139.1">
    <property type="nucleotide sequence ID" value="NZ_JAHLPM010000015.1"/>
</dbReference>
<dbReference type="Pfam" id="PF00158">
    <property type="entry name" value="Sigma54_activat"/>
    <property type="match status" value="1"/>
</dbReference>
<dbReference type="PANTHER" id="PTHR32071:SF57">
    <property type="entry name" value="C4-DICARBOXYLATE TRANSPORT TRANSCRIPTIONAL REGULATORY PROTEIN DCTD"/>
    <property type="match status" value="1"/>
</dbReference>
<dbReference type="PANTHER" id="PTHR32071">
    <property type="entry name" value="TRANSCRIPTIONAL REGULATORY PROTEIN"/>
    <property type="match status" value="1"/>
</dbReference>
<keyword evidence="8" id="KW-1185">Reference proteome</keyword>
<sequence length="611" mass="70538">MDKRQMQYMLNTSKDAFMIINQFGIIELANEMAEEIFGVCQKNNHISYDSSMIERNDIVIFVTDKFGIMDEDLNLDDLNLLGIKNVDIKKGSSIIAIGCYKNNEVEPILKILNENNDNILEIDVYFMGISIYIKLDISNNTLQIKTGTNLFEHTNYEQLNRMIIIGNMDNKVKYYSGKTDSKENLKNILHGDKYKEKKDYYYIPFIINRYLLESIPKNSVVDKISTAINDVNFTIDEGNELINNYLIHYWIYKIKDSINNDYKIVLRMRKIVTCYSEILTWIDQVESAKLNLNLVNDNDYIYKFHEILGTSSEIMSVKYMAHRSSQSISTVIIYGESGTGKSLLARTIHKNSKSNSMPFIEVNCASIPESLAESEFFGYEKGAFTGAVVKGKKGFFELAQNGTIFLDEIGELTLSMQAKLLGVIQNKCFYKVGGTKKIEINTRIIVATNKDLRQLIKEGKFREDLYYRINVLPIEIPPLRKRKSDIKELANKLLWDICKRLNVEIKILSKNAISKMLEYNWPGNVRELENVLEAAVNISESNIIYPKDLLINSDVKNDNRSLKERLWEFEKEIIEEKMAEFNGDKMKVMESLEIGRSNLFNKLSKYNIKSP</sequence>
<comment type="caution">
    <text evidence="7">The sequence shown here is derived from an EMBL/GenBank/DDBJ whole genome shotgun (WGS) entry which is preliminary data.</text>
</comment>
<feature type="domain" description="Sigma-54 factor interaction" evidence="6">
    <location>
        <begin position="307"/>
        <end position="537"/>
    </location>
</feature>
<reference evidence="7 8" key="1">
    <citation type="submission" date="2021-06" db="EMBL/GenBank/DDBJ databases">
        <authorList>
            <person name="Sun Q."/>
            <person name="Li D."/>
        </authorList>
    </citation>
    <scope>NUCLEOTIDE SEQUENCE [LARGE SCALE GENOMIC DNA]</scope>
    <source>
        <strain evidence="7 8">MSJ-40</strain>
    </source>
</reference>
<evidence type="ECO:0000256" key="5">
    <source>
        <dbReference type="ARBA" id="ARBA00023163"/>
    </source>
</evidence>
<dbReference type="InterPro" id="IPR025662">
    <property type="entry name" value="Sigma_54_int_dom_ATP-bd_1"/>
</dbReference>
<evidence type="ECO:0000313" key="7">
    <source>
        <dbReference type="EMBL" id="MBU5439430.1"/>
    </source>
</evidence>
<evidence type="ECO:0000313" key="8">
    <source>
        <dbReference type="Proteomes" id="UP000749471"/>
    </source>
</evidence>
<dbReference type="PROSITE" id="PS00688">
    <property type="entry name" value="SIGMA54_INTERACT_3"/>
    <property type="match status" value="1"/>
</dbReference>
<dbReference type="SMART" id="SM00382">
    <property type="entry name" value="AAA"/>
    <property type="match status" value="1"/>
</dbReference>
<dbReference type="InterPro" id="IPR003593">
    <property type="entry name" value="AAA+_ATPase"/>
</dbReference>
<dbReference type="CDD" id="cd00009">
    <property type="entry name" value="AAA"/>
    <property type="match status" value="1"/>
</dbReference>
<evidence type="ECO:0000256" key="4">
    <source>
        <dbReference type="ARBA" id="ARBA00023125"/>
    </source>
</evidence>
<accession>A0ABS6E927</accession>
<keyword evidence="2" id="KW-0067">ATP-binding</keyword>
<gene>
    <name evidence="7" type="ORF">KQI42_15540</name>
</gene>
<dbReference type="Proteomes" id="UP000749471">
    <property type="component" value="Unassembled WGS sequence"/>
</dbReference>
<evidence type="ECO:0000256" key="1">
    <source>
        <dbReference type="ARBA" id="ARBA00022741"/>
    </source>
</evidence>
<name>A0ABS6E927_9FIRM</name>
<keyword evidence="4" id="KW-0238">DNA-binding</keyword>
<dbReference type="InterPro" id="IPR002078">
    <property type="entry name" value="Sigma_54_int"/>
</dbReference>